<keyword evidence="2" id="KW-0150">Chloroplast</keyword>
<evidence type="ECO:0000256" key="7">
    <source>
        <dbReference type="ARBA" id="ARBA00022946"/>
    </source>
</evidence>
<keyword evidence="6 10" id="KW-0694">RNA-binding</keyword>
<evidence type="ECO:0000313" key="13">
    <source>
        <dbReference type="EMBL" id="KZV55871.1"/>
    </source>
</evidence>
<dbReference type="SUPFAM" id="SSF75471">
    <property type="entry name" value="YhbY-like"/>
    <property type="match status" value="4"/>
</dbReference>
<feature type="compositionally biased region" description="Polar residues" evidence="11">
    <location>
        <begin position="843"/>
        <end position="853"/>
    </location>
</feature>
<dbReference type="GO" id="GO:0003729">
    <property type="term" value="F:mRNA binding"/>
    <property type="evidence" value="ECO:0007669"/>
    <property type="project" value="InterPro"/>
</dbReference>
<dbReference type="PANTHER" id="PTHR31846">
    <property type="entry name" value="CRS1 / YHBY (CRM) DOMAIN-CONTAINING PROTEIN"/>
    <property type="match status" value="1"/>
</dbReference>
<dbReference type="AlphaFoldDB" id="A0A2Z7D8W7"/>
<evidence type="ECO:0000256" key="8">
    <source>
        <dbReference type="ARBA" id="ARBA00023187"/>
    </source>
</evidence>
<keyword evidence="5" id="KW-0677">Repeat</keyword>
<dbReference type="GO" id="GO:1990904">
    <property type="term" value="C:ribonucleoprotein complex"/>
    <property type="evidence" value="ECO:0007669"/>
    <property type="project" value="UniProtKB-KW"/>
</dbReference>
<feature type="region of interest" description="Disordered" evidence="11">
    <location>
        <begin position="110"/>
        <end position="129"/>
    </location>
</feature>
<dbReference type="EMBL" id="KQ988436">
    <property type="protein sequence ID" value="KZV55871.1"/>
    <property type="molecule type" value="Genomic_DNA"/>
</dbReference>
<evidence type="ECO:0000256" key="11">
    <source>
        <dbReference type="SAM" id="MobiDB-lite"/>
    </source>
</evidence>
<keyword evidence="3" id="KW-0934">Plastid</keyword>
<dbReference type="Proteomes" id="UP000250235">
    <property type="component" value="Unassembled WGS sequence"/>
</dbReference>
<keyword evidence="4" id="KW-0507">mRNA processing</keyword>
<evidence type="ECO:0000313" key="14">
    <source>
        <dbReference type="Proteomes" id="UP000250235"/>
    </source>
</evidence>
<dbReference type="Pfam" id="PF01985">
    <property type="entry name" value="CRS1_YhbY"/>
    <property type="match status" value="4"/>
</dbReference>
<gene>
    <name evidence="13" type="ORF">F511_15721</name>
</gene>
<dbReference type="PANTHER" id="PTHR31846:SF20">
    <property type="entry name" value="CRM-DOMAIN CONTAINING FACTOR CFM2, CHLOROPLASTIC"/>
    <property type="match status" value="1"/>
</dbReference>
<sequence>MISSCNCNRNLPLFFPSLAIPVFGCSNLPLSPSQLRTSVGVSAALAPDTQTLPKSAIQRIAEKLRSLGYVEEEINKENPEETQDSYPISPSPGEIFVPLRSHLPKHRVGHTLDPSWSTPENPVPEPGSGDAIQRFHELRRDALKEKEEERLRNQKKERAPTLAELRLPVDEIKRLTSLGIGLKKRLKVGKAGITEGIVNGIHERWRRYEIVRIACEDICRLNMKRTHDLLEIKTGGLVVWRSGSNIILYRGADYKYPYFITDNNLSDDSSTGFSPDINTDEGVNGERMSSQGNKAVESPVHSSCTHVSRTPLVQGVGLLNRVRFQLPGEALLAEEADKLLQGLGPRFTDWWGYDPLPIDADLLPAIVPGYRKPFRLLPYGVKPKLTNDEMTTLRRLGLPLPCHFALGRNRKLQGLAASIVKLWEKCEIAKIAIKRGVQNTNSELMAEELKGLTGGTLLSRDREYICLYRGKDFLPVAVSSAIERRRQGRSAISQPRTDNNVVMNKEENAHGTNELSPEVELNQQKDQKCHVPSEPRMPRFSEAAFERTSAKLNTALAKKARAEKLLQDLEKEEISQPQEADKEGITEEERYMLRRVGLRMGPYLLMGRRGVFDGTIENMHLHWKYRELVKILIGRRSTEEVHQVAQTLEAESGGILVAVEQVSKGYAIIIYRGKNYKRPASLRPRTLLSKREALKRSIEAQRRQSLKLHVLELTKNIDKLELKMVTEPEFGEISVNEDKSFVKDHNSEDQSHLEYLAEEIMENRETGTTSGQGKEFVPSSKGSVGVGRLGLPRDILHSGIKGKDACDMPKEEPQPISVPKSPQDALNMSRRRIDFSLSRNDQVNTSATTSTQPHFRDPKTDGSKANLEYLAGKTTQNESAFHRPTQLSNRERLILRKQALRMKNRPVLAVGKRNNMSGIAKTINAHFMKHSLAIVSIKGRAEGTSIREVVQNLERATGSVLVSQEPSKVILYKRRESGEGPIQDGENTKSDSKYYKENDALKGRGLVSPELMSAIRMECGLKLDSEATDDGGSG</sequence>
<feature type="region of interest" description="Disordered" evidence="11">
    <location>
        <begin position="805"/>
        <end position="824"/>
    </location>
</feature>
<dbReference type="OrthoDB" id="551352at2759"/>
<feature type="region of interest" description="Disordered" evidence="11">
    <location>
        <begin position="509"/>
        <end position="535"/>
    </location>
</feature>
<feature type="region of interest" description="Disordered" evidence="11">
    <location>
        <begin position="974"/>
        <end position="994"/>
    </location>
</feature>
<evidence type="ECO:0000256" key="2">
    <source>
        <dbReference type="ARBA" id="ARBA00022528"/>
    </source>
</evidence>
<evidence type="ECO:0000256" key="1">
    <source>
        <dbReference type="ARBA" id="ARBA00004229"/>
    </source>
</evidence>
<organism evidence="13 14">
    <name type="scientific">Dorcoceras hygrometricum</name>
    <dbReference type="NCBI Taxonomy" id="472368"/>
    <lineage>
        <taxon>Eukaryota</taxon>
        <taxon>Viridiplantae</taxon>
        <taxon>Streptophyta</taxon>
        <taxon>Embryophyta</taxon>
        <taxon>Tracheophyta</taxon>
        <taxon>Spermatophyta</taxon>
        <taxon>Magnoliopsida</taxon>
        <taxon>eudicotyledons</taxon>
        <taxon>Gunneridae</taxon>
        <taxon>Pentapetalae</taxon>
        <taxon>asterids</taxon>
        <taxon>lamiids</taxon>
        <taxon>Lamiales</taxon>
        <taxon>Gesneriaceae</taxon>
        <taxon>Didymocarpoideae</taxon>
        <taxon>Trichosporeae</taxon>
        <taxon>Loxocarpinae</taxon>
        <taxon>Dorcoceras</taxon>
    </lineage>
</organism>
<dbReference type="InterPro" id="IPR001890">
    <property type="entry name" value="RNA-binding_CRM"/>
</dbReference>
<feature type="region of interest" description="Disordered" evidence="11">
    <location>
        <begin position="843"/>
        <end position="862"/>
    </location>
</feature>
<accession>A0A2Z7D8W7</accession>
<keyword evidence="9" id="KW-0687">Ribonucleoprotein</keyword>
<feature type="domain" description="CRM" evidence="12">
    <location>
        <begin position="165"/>
        <end position="261"/>
    </location>
</feature>
<feature type="domain" description="CRM" evidence="12">
    <location>
        <begin position="583"/>
        <end position="683"/>
    </location>
</feature>
<evidence type="ECO:0000256" key="10">
    <source>
        <dbReference type="PROSITE-ProRule" id="PRU00626"/>
    </source>
</evidence>
<evidence type="ECO:0000259" key="12">
    <source>
        <dbReference type="PROSITE" id="PS51295"/>
    </source>
</evidence>
<dbReference type="InterPro" id="IPR035920">
    <property type="entry name" value="YhbY-like_sf"/>
</dbReference>
<dbReference type="FunFam" id="3.30.110.60:FF:000003">
    <property type="entry name" value="CRM-domain containing factor CFM3B, chloroplastic"/>
    <property type="match status" value="1"/>
</dbReference>
<dbReference type="SMART" id="SM01103">
    <property type="entry name" value="CRS1_YhbY"/>
    <property type="match status" value="4"/>
</dbReference>
<dbReference type="GO" id="GO:0000373">
    <property type="term" value="P:Group II intron splicing"/>
    <property type="evidence" value="ECO:0007669"/>
    <property type="project" value="UniProtKB-ARBA"/>
</dbReference>
<evidence type="ECO:0000256" key="3">
    <source>
        <dbReference type="ARBA" id="ARBA00022640"/>
    </source>
</evidence>
<feature type="compositionally biased region" description="Basic and acidic residues" evidence="11">
    <location>
        <begin position="523"/>
        <end position="535"/>
    </location>
</feature>
<dbReference type="Gene3D" id="3.30.110.60">
    <property type="entry name" value="YhbY-like"/>
    <property type="match status" value="4"/>
</dbReference>
<dbReference type="InterPro" id="IPR045278">
    <property type="entry name" value="CRS1/CFM2/CFM3"/>
</dbReference>
<dbReference type="GO" id="GO:0009507">
    <property type="term" value="C:chloroplast"/>
    <property type="evidence" value="ECO:0007669"/>
    <property type="project" value="UniProtKB-SubCell"/>
</dbReference>
<dbReference type="FunFam" id="3.30.110.60:FF:000002">
    <property type="entry name" value="CRS2-associated factor 1, chloroplastic"/>
    <property type="match status" value="2"/>
</dbReference>
<feature type="region of interest" description="Disordered" evidence="11">
    <location>
        <begin position="765"/>
        <end position="784"/>
    </location>
</feature>
<evidence type="ECO:0000256" key="5">
    <source>
        <dbReference type="ARBA" id="ARBA00022737"/>
    </source>
</evidence>
<reference evidence="13 14" key="1">
    <citation type="journal article" date="2015" name="Proc. Natl. Acad. Sci. U.S.A.">
        <title>The resurrection genome of Boea hygrometrica: A blueprint for survival of dehydration.</title>
        <authorList>
            <person name="Xiao L."/>
            <person name="Yang G."/>
            <person name="Zhang L."/>
            <person name="Yang X."/>
            <person name="Zhao S."/>
            <person name="Ji Z."/>
            <person name="Zhou Q."/>
            <person name="Hu M."/>
            <person name="Wang Y."/>
            <person name="Chen M."/>
            <person name="Xu Y."/>
            <person name="Jin H."/>
            <person name="Xiao X."/>
            <person name="Hu G."/>
            <person name="Bao F."/>
            <person name="Hu Y."/>
            <person name="Wan P."/>
            <person name="Li L."/>
            <person name="Deng X."/>
            <person name="Kuang T."/>
            <person name="Xiang C."/>
            <person name="Zhu J.K."/>
            <person name="Oliver M.J."/>
            <person name="He Y."/>
        </authorList>
    </citation>
    <scope>NUCLEOTIDE SEQUENCE [LARGE SCALE GENOMIC DNA]</scope>
    <source>
        <strain evidence="14">cv. XS01</strain>
    </source>
</reference>
<feature type="domain" description="CRM" evidence="12">
    <location>
        <begin position="885"/>
        <end position="984"/>
    </location>
</feature>
<keyword evidence="14" id="KW-1185">Reference proteome</keyword>
<protein>
    <recommendedName>
        <fullName evidence="12">CRM domain-containing protein</fullName>
    </recommendedName>
</protein>
<keyword evidence="7" id="KW-0809">Transit peptide</keyword>
<evidence type="ECO:0000256" key="9">
    <source>
        <dbReference type="ARBA" id="ARBA00023274"/>
    </source>
</evidence>
<proteinExistence type="predicted"/>
<keyword evidence="8" id="KW-0508">mRNA splicing</keyword>
<comment type="subcellular location">
    <subcellularLocation>
        <location evidence="1">Plastid</location>
        <location evidence="1">Chloroplast</location>
    </subcellularLocation>
</comment>
<evidence type="ECO:0000256" key="6">
    <source>
        <dbReference type="ARBA" id="ARBA00022884"/>
    </source>
</evidence>
<dbReference type="PROSITE" id="PS51295">
    <property type="entry name" value="CRM"/>
    <property type="match status" value="4"/>
</dbReference>
<evidence type="ECO:0000256" key="4">
    <source>
        <dbReference type="ARBA" id="ARBA00022664"/>
    </source>
</evidence>
<dbReference type="GO" id="GO:0006397">
    <property type="term" value="P:mRNA processing"/>
    <property type="evidence" value="ECO:0007669"/>
    <property type="project" value="UniProtKB-KW"/>
</dbReference>
<name>A0A2Z7D8W7_9LAMI</name>
<feature type="domain" description="CRM" evidence="12">
    <location>
        <begin position="383"/>
        <end position="480"/>
    </location>
</feature>